<name>A0A0L8GJQ1_OCTBM</name>
<dbReference type="AlphaFoldDB" id="A0A0L8GJQ1"/>
<gene>
    <name evidence="1" type="ORF">OCBIM_22032331mg</name>
</gene>
<reference evidence="1" key="1">
    <citation type="submission" date="2015-07" db="EMBL/GenBank/DDBJ databases">
        <title>MeaNS - Measles Nucleotide Surveillance Program.</title>
        <authorList>
            <person name="Tran T."/>
            <person name="Druce J."/>
        </authorList>
    </citation>
    <scope>NUCLEOTIDE SEQUENCE</scope>
    <source>
        <strain evidence="1">UCB-OBI-ISO-001</strain>
        <tissue evidence="1">Gonad</tissue>
    </source>
</reference>
<proteinExistence type="predicted"/>
<protein>
    <submittedName>
        <fullName evidence="1">Uncharacterized protein</fullName>
    </submittedName>
</protein>
<accession>A0A0L8GJQ1</accession>
<sequence length="66" mass="7724">MLREREGELGVRKRHSYMVRIYKHRGAHTHTQRGFVELKGGDLILTISLLKQSPLMLSPKKKKIKK</sequence>
<dbReference type="EMBL" id="KQ421523">
    <property type="protein sequence ID" value="KOF77231.1"/>
    <property type="molecule type" value="Genomic_DNA"/>
</dbReference>
<evidence type="ECO:0000313" key="1">
    <source>
        <dbReference type="EMBL" id="KOF77231.1"/>
    </source>
</evidence>
<organism evidence="1">
    <name type="scientific">Octopus bimaculoides</name>
    <name type="common">California two-spotted octopus</name>
    <dbReference type="NCBI Taxonomy" id="37653"/>
    <lineage>
        <taxon>Eukaryota</taxon>
        <taxon>Metazoa</taxon>
        <taxon>Spiralia</taxon>
        <taxon>Lophotrochozoa</taxon>
        <taxon>Mollusca</taxon>
        <taxon>Cephalopoda</taxon>
        <taxon>Coleoidea</taxon>
        <taxon>Octopodiformes</taxon>
        <taxon>Octopoda</taxon>
        <taxon>Incirrata</taxon>
        <taxon>Octopodidae</taxon>
        <taxon>Octopus</taxon>
    </lineage>
</organism>